<name>A0A399EPH5_9DEIN</name>
<dbReference type="Pfam" id="PF02604">
    <property type="entry name" value="PhdYeFM_antitox"/>
    <property type="match status" value="1"/>
</dbReference>
<comment type="similarity">
    <text evidence="1 2">Belongs to the phD/YefM antitoxin family.</text>
</comment>
<dbReference type="InterPro" id="IPR006442">
    <property type="entry name" value="Antitoxin_Phd/YefM"/>
</dbReference>
<keyword evidence="4" id="KW-1185">Reference proteome</keyword>
<evidence type="ECO:0000313" key="4">
    <source>
        <dbReference type="Proteomes" id="UP000265341"/>
    </source>
</evidence>
<dbReference type="EMBL" id="QWLA01000036">
    <property type="protein sequence ID" value="RIH85878.1"/>
    <property type="molecule type" value="Genomic_DNA"/>
</dbReference>
<reference evidence="3 4" key="1">
    <citation type="submission" date="2018-08" db="EMBL/GenBank/DDBJ databases">
        <title>Meiothermus roseus NBRC 110900 genome sequencing project.</title>
        <authorList>
            <person name="Da Costa M.S."/>
            <person name="Albuquerque L."/>
            <person name="Raposo P."/>
            <person name="Froufe H.J.C."/>
            <person name="Barroso C.S."/>
            <person name="Egas C."/>
        </authorList>
    </citation>
    <scope>NUCLEOTIDE SEQUENCE [LARGE SCALE GENOMIC DNA]</scope>
    <source>
        <strain evidence="3 4">NBRC 110900</strain>
    </source>
</reference>
<dbReference type="OrthoDB" id="33091at2"/>
<evidence type="ECO:0000256" key="2">
    <source>
        <dbReference type="RuleBase" id="RU362080"/>
    </source>
</evidence>
<dbReference type="Gene3D" id="3.40.1620.10">
    <property type="entry name" value="YefM-like domain"/>
    <property type="match status" value="1"/>
</dbReference>
<dbReference type="Proteomes" id="UP000265341">
    <property type="component" value="Unassembled WGS sequence"/>
</dbReference>
<gene>
    <name evidence="3" type="ORF">Mrose_01996</name>
</gene>
<evidence type="ECO:0000256" key="1">
    <source>
        <dbReference type="ARBA" id="ARBA00009981"/>
    </source>
</evidence>
<comment type="function">
    <text evidence="2">Antitoxin component of a type II toxin-antitoxin (TA) system.</text>
</comment>
<dbReference type="InterPro" id="IPR036165">
    <property type="entry name" value="YefM-like_sf"/>
</dbReference>
<dbReference type="NCBIfam" id="TIGR01552">
    <property type="entry name" value="phd_fam"/>
    <property type="match status" value="1"/>
</dbReference>
<protein>
    <recommendedName>
        <fullName evidence="2">Antitoxin</fullName>
    </recommendedName>
</protein>
<comment type="caution">
    <text evidence="3">The sequence shown here is derived from an EMBL/GenBank/DDBJ whole genome shotgun (WGS) entry which is preliminary data.</text>
</comment>
<dbReference type="SUPFAM" id="SSF143120">
    <property type="entry name" value="YefM-like"/>
    <property type="match status" value="1"/>
</dbReference>
<sequence length="77" mass="8663">MKVNIHQAKTQFSRLVERALQGEEIIIAKHGKPLLKLVPIQSQGQRPIGLHPRKLSEASIAASLAPLDEEALKDWYR</sequence>
<dbReference type="RefSeq" id="WP_119277891.1">
    <property type="nucleotide sequence ID" value="NZ_QWLA01000036.1"/>
</dbReference>
<accession>A0A399EPH5</accession>
<organism evidence="3 4">
    <name type="scientific">Calidithermus roseus</name>
    <dbReference type="NCBI Taxonomy" id="1644118"/>
    <lineage>
        <taxon>Bacteria</taxon>
        <taxon>Thermotogati</taxon>
        <taxon>Deinococcota</taxon>
        <taxon>Deinococci</taxon>
        <taxon>Thermales</taxon>
        <taxon>Thermaceae</taxon>
        <taxon>Calidithermus</taxon>
    </lineage>
</organism>
<dbReference type="AlphaFoldDB" id="A0A399EPH5"/>
<evidence type="ECO:0000313" key="3">
    <source>
        <dbReference type="EMBL" id="RIH85878.1"/>
    </source>
</evidence>
<proteinExistence type="inferred from homology"/>